<reference evidence="3 4" key="2">
    <citation type="submission" date="2020-11" db="EMBL/GenBank/DDBJ databases">
        <title>Complete genome sequence of Pectobacterium brasiliense strain F126.</title>
        <authorList>
            <person name="Miroshnikov K."/>
            <person name="Vo T.N.H."/>
            <person name="Khodykina M.V."/>
            <person name="Kabanova A.P."/>
            <person name="Shneider M."/>
            <person name="Korzhenkov A."/>
            <person name="Toschakov S.V."/>
            <person name="Miroshnikov K.A."/>
            <person name="Ignatov A.N."/>
            <person name="Mikhailova Y.V."/>
            <person name="Shelenkov A."/>
            <person name="Yanushevich Y.G."/>
            <person name="Evseev P.V."/>
        </authorList>
    </citation>
    <scope>NUCLEOTIDE SEQUENCE [LARGE SCALE GENOMIC DNA]</scope>
    <source>
        <strain evidence="3 4">F126</strain>
    </source>
</reference>
<dbReference type="EMBL" id="JACGET010000011">
    <property type="protein sequence ID" value="MBN3106089.1"/>
    <property type="molecule type" value="Genomic_DNA"/>
</dbReference>
<dbReference type="Proteomes" id="UP000762586">
    <property type="component" value="Unassembled WGS sequence"/>
</dbReference>
<evidence type="ECO:0000259" key="1">
    <source>
        <dbReference type="PROSITE" id="PS50943"/>
    </source>
</evidence>
<dbReference type="PROSITE" id="PS50943">
    <property type="entry name" value="HTH_CROC1"/>
    <property type="match status" value="1"/>
</dbReference>
<proteinExistence type="predicted"/>
<protein>
    <submittedName>
        <fullName evidence="3">Helix-turn-helix transcriptional regulator</fullName>
    </submittedName>
</protein>
<keyword evidence="5" id="KW-1185">Reference proteome</keyword>
<evidence type="ECO:0000313" key="5">
    <source>
        <dbReference type="Proteomes" id="UP000762586"/>
    </source>
</evidence>
<dbReference type="CDD" id="cd00093">
    <property type="entry name" value="HTH_XRE"/>
    <property type="match status" value="1"/>
</dbReference>
<dbReference type="SUPFAM" id="SSF47413">
    <property type="entry name" value="lambda repressor-like DNA-binding domains"/>
    <property type="match status" value="1"/>
</dbReference>
<name>A0A086EK06_9GAMM</name>
<dbReference type="InterPro" id="IPR001387">
    <property type="entry name" value="Cro/C1-type_HTH"/>
</dbReference>
<dbReference type="InterPro" id="IPR010982">
    <property type="entry name" value="Lambda_DNA-bd_dom_sf"/>
</dbReference>
<dbReference type="GO" id="GO:0003677">
    <property type="term" value="F:DNA binding"/>
    <property type="evidence" value="ECO:0007669"/>
    <property type="project" value="InterPro"/>
</dbReference>
<evidence type="ECO:0000313" key="3">
    <source>
        <dbReference type="EMBL" id="QPK23848.1"/>
    </source>
</evidence>
<sequence>MSIQVIRDKSGKPEYAVVPYELYQKLIENADDPALYESIPYTHSAEDDVSIPHEVVSIHIDQDVSLQAAWRIFRGFSQQEVATALGMTQAAVSQLESPDSRPQKRTREKLAKLYNCEPEQLIL</sequence>
<feature type="domain" description="HTH cro/C1-type" evidence="1">
    <location>
        <begin position="69"/>
        <end position="121"/>
    </location>
</feature>
<organism evidence="3 4">
    <name type="scientific">Pectobacterium brasiliense</name>
    <dbReference type="NCBI Taxonomy" id="180957"/>
    <lineage>
        <taxon>Bacteria</taxon>
        <taxon>Pseudomonadati</taxon>
        <taxon>Pseudomonadota</taxon>
        <taxon>Gammaproteobacteria</taxon>
        <taxon>Enterobacterales</taxon>
        <taxon>Pectobacteriaceae</taxon>
        <taxon>Pectobacterium</taxon>
    </lineage>
</organism>
<dbReference type="SMART" id="SM00530">
    <property type="entry name" value="HTH_XRE"/>
    <property type="match status" value="1"/>
</dbReference>
<dbReference type="AlphaFoldDB" id="A0A086EK06"/>
<dbReference type="Gene3D" id="1.10.260.40">
    <property type="entry name" value="lambda repressor-like DNA-binding domains"/>
    <property type="match status" value="1"/>
</dbReference>
<evidence type="ECO:0000313" key="4">
    <source>
        <dbReference type="Proteomes" id="UP000269351"/>
    </source>
</evidence>
<dbReference type="EMBL" id="CP065031">
    <property type="protein sequence ID" value="QPK23848.1"/>
    <property type="molecule type" value="Genomic_DNA"/>
</dbReference>
<gene>
    <name evidence="3" type="ORF">F126LOC_019895</name>
    <name evidence="2" type="ORF">H4F48_08340</name>
</gene>
<reference evidence="2 5" key="1">
    <citation type="submission" date="2020-07" db="EMBL/GenBank/DDBJ databases">
        <title>A pangenomic view of the genus Pectobacterium provides insights into genome organization, phylogeny, and virulence.</title>
        <authorList>
            <person name="Jonkheer E."/>
            <person name="Brankovics B."/>
            <person name="Houwers I."/>
            <person name="Van Der Wolf J."/>
            <person name="Bonants P."/>
            <person name="Vreeburg R."/>
            <person name="Bollema R."/>
            <person name="De Haan J."/>
            <person name="Berke L."/>
            <person name="De Ridder D."/>
            <person name="Smit S."/>
            <person name="Van Der Lee T.A.J."/>
        </authorList>
    </citation>
    <scope>NUCLEOTIDE SEQUENCE [LARGE SCALE GENOMIC DNA]</scope>
    <source>
        <strain evidence="2 5">NAK:384</strain>
    </source>
</reference>
<dbReference type="RefSeq" id="WP_039279503.1">
    <property type="nucleotide sequence ID" value="NZ_BSWF01000001.1"/>
</dbReference>
<evidence type="ECO:0000313" key="2">
    <source>
        <dbReference type="EMBL" id="MBN3106089.1"/>
    </source>
</evidence>
<accession>A0A086EK06</accession>
<dbReference type="Pfam" id="PF01381">
    <property type="entry name" value="HTH_3"/>
    <property type="match status" value="1"/>
</dbReference>
<dbReference type="Proteomes" id="UP000269351">
    <property type="component" value="Chromosome"/>
</dbReference>